<evidence type="ECO:0000256" key="1">
    <source>
        <dbReference type="SAM" id="Phobius"/>
    </source>
</evidence>
<keyword evidence="1" id="KW-0812">Transmembrane</keyword>
<organism evidence="2">
    <name type="scientific">uncultured bacterium Lac161</name>
    <dbReference type="NCBI Taxonomy" id="1403002"/>
    <lineage>
        <taxon>Bacteria</taxon>
        <taxon>environmental samples</taxon>
    </lineage>
</organism>
<feature type="transmembrane region" description="Helical" evidence="1">
    <location>
        <begin position="21"/>
        <end position="40"/>
    </location>
</feature>
<name>A0A059Q9L0_9BACT</name>
<keyword evidence="1" id="KW-1133">Transmembrane helix</keyword>
<feature type="transmembrane region" description="Helical" evidence="1">
    <location>
        <begin position="145"/>
        <end position="164"/>
    </location>
</feature>
<proteinExistence type="predicted"/>
<accession>A0A059Q9L0</accession>
<sequence>MNQDARRMMSREEQLRRRIHACTWIMVFGLAVGGATALPLQTELDVVARWLGADNLSPEQASSDFVKWILTVRDALHVTYAKYPFMGYGTDWLAFAHFIIALAFIGALRHPIRNIWLFTWGMIASVLIVPWAFITGEVRDIPVYWRLSDCSFGAGGFIPCWLAFRWTRELEQLRMINPRFD</sequence>
<dbReference type="AlphaFoldDB" id="A0A059Q9L0"/>
<feature type="transmembrane region" description="Helical" evidence="1">
    <location>
        <begin position="92"/>
        <end position="108"/>
    </location>
</feature>
<protein>
    <submittedName>
        <fullName evidence="2">Uncharacterized protein</fullName>
    </submittedName>
</protein>
<evidence type="ECO:0000313" key="2">
    <source>
        <dbReference type="EMBL" id="AGW45565.1"/>
    </source>
</evidence>
<feature type="transmembrane region" description="Helical" evidence="1">
    <location>
        <begin position="115"/>
        <end position="133"/>
    </location>
</feature>
<reference evidence="2" key="1">
    <citation type="submission" date="2013-06" db="EMBL/GenBank/DDBJ databases">
        <title>Functional metagenomics reveals novel beta-galactosidases not predictable from gene sequences.</title>
        <authorList>
            <person name="Cheng J."/>
            <person name="Engel K."/>
            <person name="Romantsov T."/>
            <person name="Neufeld J.D."/>
            <person name="Rose D.R."/>
            <person name="Charles T.C."/>
        </authorList>
    </citation>
    <scope>NUCLEOTIDE SEQUENCE</scope>
</reference>
<keyword evidence="1" id="KW-0472">Membrane</keyword>
<dbReference type="EMBL" id="KF255994">
    <property type="protein sequence ID" value="AGW45565.1"/>
    <property type="molecule type" value="Genomic_DNA"/>
</dbReference>